<keyword evidence="2" id="KW-0808">Transferase</keyword>
<dbReference type="AlphaFoldDB" id="A0A8H3F3D4"/>
<evidence type="ECO:0000256" key="3">
    <source>
        <dbReference type="SAM" id="MobiDB-lite"/>
    </source>
</evidence>
<evidence type="ECO:0000259" key="4">
    <source>
        <dbReference type="Pfam" id="PF08241"/>
    </source>
</evidence>
<dbReference type="GO" id="GO:0032981">
    <property type="term" value="P:mitochondrial respiratory chain complex I assembly"/>
    <property type="evidence" value="ECO:0007669"/>
    <property type="project" value="TreeGrafter"/>
</dbReference>
<dbReference type="Pfam" id="PF08241">
    <property type="entry name" value="Methyltransf_11"/>
    <property type="match status" value="1"/>
</dbReference>
<evidence type="ECO:0000256" key="1">
    <source>
        <dbReference type="ARBA" id="ARBA00022603"/>
    </source>
</evidence>
<dbReference type="InterPro" id="IPR013216">
    <property type="entry name" value="Methyltransf_11"/>
</dbReference>
<dbReference type="GO" id="GO:0005739">
    <property type="term" value="C:mitochondrion"/>
    <property type="evidence" value="ECO:0007669"/>
    <property type="project" value="TreeGrafter"/>
</dbReference>
<name>A0A8H3F3D4_9LECA</name>
<dbReference type="Gene3D" id="3.40.50.150">
    <property type="entry name" value="Vaccinia Virus protein VP39"/>
    <property type="match status" value="1"/>
</dbReference>
<dbReference type="OrthoDB" id="16816at2759"/>
<dbReference type="PANTHER" id="PTHR13090:SF1">
    <property type="entry name" value="ARGININE-HYDROXYLASE NDUFAF5, MITOCHONDRIAL"/>
    <property type="match status" value="1"/>
</dbReference>
<keyword evidence="1" id="KW-0489">Methyltransferase</keyword>
<dbReference type="GO" id="GO:0032259">
    <property type="term" value="P:methylation"/>
    <property type="evidence" value="ECO:0007669"/>
    <property type="project" value="UniProtKB-KW"/>
</dbReference>
<evidence type="ECO:0000313" key="6">
    <source>
        <dbReference type="Proteomes" id="UP000664169"/>
    </source>
</evidence>
<sequence>MIALPRVFSRQANTAIHWPTTPAPWICSSCQSATSRKRSSTARARAQNSSIRRLYATYSANTRPANQTFNLQTKYVQKSRAAAKADVYKQTSYLRDEIASRLVERLFDIKRRFPVSLDLGAGACHVAKELYRARSDEAAAEIAGDGKGSVQRLADKIDTLVTGDSCGAMLQSDAGESWEIEGAKETGMKLERRVLPLEELLPFEGNTFDAVFSAGSMHWINDLPSILAQVNHVLKPDSPFLAAMIGGDSLFELRTSLQLAELDRRGGVAPHVSPFADVKDVGGLLQKAGFKMLTVDVEDLVVDYPSIFDLVVDLQAMGEGNAILEREMGPIGRDVLIAADAIYRELHGNGENVPATFRIIHMIAWKEGEGQAKPLPRGSADISMKDVLESKN</sequence>
<organism evidence="5 6">
    <name type="scientific">Gomphillus americanus</name>
    <dbReference type="NCBI Taxonomy" id="1940652"/>
    <lineage>
        <taxon>Eukaryota</taxon>
        <taxon>Fungi</taxon>
        <taxon>Dikarya</taxon>
        <taxon>Ascomycota</taxon>
        <taxon>Pezizomycotina</taxon>
        <taxon>Lecanoromycetes</taxon>
        <taxon>OSLEUM clade</taxon>
        <taxon>Ostropomycetidae</taxon>
        <taxon>Ostropales</taxon>
        <taxon>Graphidaceae</taxon>
        <taxon>Gomphilloideae</taxon>
        <taxon>Gomphillus</taxon>
    </lineage>
</organism>
<feature type="compositionally biased region" description="Basic and acidic residues" evidence="3">
    <location>
        <begin position="383"/>
        <end position="392"/>
    </location>
</feature>
<evidence type="ECO:0000313" key="5">
    <source>
        <dbReference type="EMBL" id="CAF9918566.1"/>
    </source>
</evidence>
<dbReference type="PANTHER" id="PTHR13090">
    <property type="entry name" value="ARGININE-HYDROXYLASE NDUFAF5, MITOCHONDRIAL"/>
    <property type="match status" value="1"/>
</dbReference>
<comment type="caution">
    <text evidence="5">The sequence shown here is derived from an EMBL/GenBank/DDBJ whole genome shotgun (WGS) entry which is preliminary data.</text>
</comment>
<keyword evidence="6" id="KW-1185">Reference proteome</keyword>
<gene>
    <name evidence="5" type="ORF">GOMPHAMPRED_001557</name>
</gene>
<dbReference type="InterPro" id="IPR050602">
    <property type="entry name" value="Malonyl-ACP_OMT"/>
</dbReference>
<dbReference type="SUPFAM" id="SSF53335">
    <property type="entry name" value="S-adenosyl-L-methionine-dependent methyltransferases"/>
    <property type="match status" value="1"/>
</dbReference>
<proteinExistence type="predicted"/>
<evidence type="ECO:0000256" key="2">
    <source>
        <dbReference type="ARBA" id="ARBA00022679"/>
    </source>
</evidence>
<feature type="domain" description="Methyltransferase type 11" evidence="4">
    <location>
        <begin position="183"/>
        <end position="239"/>
    </location>
</feature>
<dbReference type="GO" id="GO:0008757">
    <property type="term" value="F:S-adenosylmethionine-dependent methyltransferase activity"/>
    <property type="evidence" value="ECO:0007669"/>
    <property type="project" value="InterPro"/>
</dbReference>
<protein>
    <recommendedName>
        <fullName evidence="4">Methyltransferase type 11 domain-containing protein</fullName>
    </recommendedName>
</protein>
<feature type="region of interest" description="Disordered" evidence="3">
    <location>
        <begin position="371"/>
        <end position="392"/>
    </location>
</feature>
<dbReference type="EMBL" id="CAJPDQ010000013">
    <property type="protein sequence ID" value="CAF9918566.1"/>
    <property type="molecule type" value="Genomic_DNA"/>
</dbReference>
<dbReference type="InterPro" id="IPR029063">
    <property type="entry name" value="SAM-dependent_MTases_sf"/>
</dbReference>
<dbReference type="Proteomes" id="UP000664169">
    <property type="component" value="Unassembled WGS sequence"/>
</dbReference>
<accession>A0A8H3F3D4</accession>
<reference evidence="5" key="1">
    <citation type="submission" date="2021-03" db="EMBL/GenBank/DDBJ databases">
        <authorList>
            <person name="Tagirdzhanova G."/>
        </authorList>
    </citation>
    <scope>NUCLEOTIDE SEQUENCE</scope>
</reference>